<sequence>DFFIGELGLIVHKAGEYWHFGRPGQVAIDLLQRQQIVSSGLNVVYIDEDDAALQFDFKDVDQEIRELLSPTQPELPGLQNEQQGSTI</sequence>
<comment type="caution">
    <text evidence="1">The sequence shown here is derived from an EMBL/GenBank/DDBJ whole genome shotgun (WGS) entry which is preliminary data.</text>
</comment>
<dbReference type="EMBL" id="LAZR01033482">
    <property type="protein sequence ID" value="KKL47951.1"/>
    <property type="molecule type" value="Genomic_DNA"/>
</dbReference>
<name>A0A0F9D2H5_9ZZZZ</name>
<organism evidence="1">
    <name type="scientific">marine sediment metagenome</name>
    <dbReference type="NCBI Taxonomy" id="412755"/>
    <lineage>
        <taxon>unclassified sequences</taxon>
        <taxon>metagenomes</taxon>
        <taxon>ecological metagenomes</taxon>
    </lineage>
</organism>
<reference evidence="1" key="1">
    <citation type="journal article" date="2015" name="Nature">
        <title>Complex archaea that bridge the gap between prokaryotes and eukaryotes.</title>
        <authorList>
            <person name="Spang A."/>
            <person name="Saw J.H."/>
            <person name="Jorgensen S.L."/>
            <person name="Zaremba-Niedzwiedzka K."/>
            <person name="Martijn J."/>
            <person name="Lind A.E."/>
            <person name="van Eijk R."/>
            <person name="Schleper C."/>
            <person name="Guy L."/>
            <person name="Ettema T.J."/>
        </authorList>
    </citation>
    <scope>NUCLEOTIDE SEQUENCE</scope>
</reference>
<dbReference type="AlphaFoldDB" id="A0A0F9D2H5"/>
<dbReference type="Gene3D" id="3.40.960.10">
    <property type="entry name" value="VSR Endonuclease"/>
    <property type="match status" value="1"/>
</dbReference>
<evidence type="ECO:0008006" key="2">
    <source>
        <dbReference type="Google" id="ProtNLM"/>
    </source>
</evidence>
<proteinExistence type="predicted"/>
<protein>
    <recommendedName>
        <fullName evidence="2">DUF559 domain-containing protein</fullName>
    </recommendedName>
</protein>
<accession>A0A0F9D2H5</accession>
<feature type="non-terminal residue" evidence="1">
    <location>
        <position position="1"/>
    </location>
</feature>
<evidence type="ECO:0000313" key="1">
    <source>
        <dbReference type="EMBL" id="KKL47951.1"/>
    </source>
</evidence>
<gene>
    <name evidence="1" type="ORF">LCGC14_2330380</name>
</gene>